<dbReference type="SUPFAM" id="SSF53067">
    <property type="entry name" value="Actin-like ATPase domain"/>
    <property type="match status" value="2"/>
</dbReference>
<dbReference type="Gene3D" id="3.90.640.60">
    <property type="match status" value="1"/>
</dbReference>
<dbReference type="AlphaFoldDB" id="A0A1E4SWM6"/>
<dbReference type="EMBL" id="KV453860">
    <property type="protein sequence ID" value="ODV83910.1"/>
    <property type="molecule type" value="Genomic_DNA"/>
</dbReference>
<reference evidence="4" key="1">
    <citation type="submission" date="2016-04" db="EMBL/GenBank/DDBJ databases">
        <title>Comparative genomics of biotechnologically important yeasts.</title>
        <authorList>
            <consortium name="DOE Joint Genome Institute"/>
            <person name="Riley R."/>
            <person name="Haridas S."/>
            <person name="Wolfe K.H."/>
            <person name="Lopes M.R."/>
            <person name="Hittinger C.T."/>
            <person name="Goker M."/>
            <person name="Salamov A."/>
            <person name="Wisecaver J."/>
            <person name="Long T.M."/>
            <person name="Aerts A.L."/>
            <person name="Barry K."/>
            <person name="Choi C."/>
            <person name="Clum A."/>
            <person name="Coughlan A.Y."/>
            <person name="Deshpande S."/>
            <person name="Douglass A.P."/>
            <person name="Hanson S.J."/>
            <person name="Klenk H.-P."/>
            <person name="Labutti K."/>
            <person name="Lapidus A."/>
            <person name="Lindquist E."/>
            <person name="Lipzen A."/>
            <person name="Meier-Kolthoff J.P."/>
            <person name="Ohm R.A."/>
            <person name="Otillar R.P."/>
            <person name="Pangilinan J."/>
            <person name="Peng Y."/>
            <person name="Rokas A."/>
            <person name="Rosa C.A."/>
            <person name="Scheuner C."/>
            <person name="Sibirny A.A."/>
            <person name="Slot J.C."/>
            <person name="Stielow J.B."/>
            <person name="Sun H."/>
            <person name="Kurtzman C.P."/>
            <person name="Blackwell M."/>
            <person name="Grigoriev I.V."/>
            <person name="Jeffries T.W."/>
        </authorList>
    </citation>
    <scope>NUCLEOTIDE SEQUENCE [LARGE SCALE GENOMIC DNA]</scope>
    <source>
        <strain evidence="4">NRRL YB-2248</strain>
    </source>
</reference>
<dbReference type="InterPro" id="IPR043129">
    <property type="entry name" value="ATPase_NBD"/>
</dbReference>
<evidence type="ECO:0000256" key="2">
    <source>
        <dbReference type="SAM" id="MobiDB-lite"/>
    </source>
</evidence>
<feature type="compositionally biased region" description="Polar residues" evidence="2">
    <location>
        <begin position="267"/>
        <end position="285"/>
    </location>
</feature>
<dbReference type="PANTHER" id="PTHR11937">
    <property type="entry name" value="ACTIN"/>
    <property type="match status" value="1"/>
</dbReference>
<accession>A0A1E4SWM6</accession>
<dbReference type="STRING" id="983967.A0A1E4SWM6"/>
<keyword evidence="4" id="KW-1185">Reference proteome</keyword>
<name>A0A1E4SWM6_9ASCO</name>
<dbReference type="Proteomes" id="UP000094801">
    <property type="component" value="Unassembled WGS sequence"/>
</dbReference>
<dbReference type="Pfam" id="PF00022">
    <property type="entry name" value="Actin"/>
    <property type="match status" value="1"/>
</dbReference>
<evidence type="ECO:0000313" key="4">
    <source>
        <dbReference type="Proteomes" id="UP000094801"/>
    </source>
</evidence>
<dbReference type="Gene3D" id="3.30.420.40">
    <property type="match status" value="2"/>
</dbReference>
<evidence type="ECO:0000256" key="1">
    <source>
        <dbReference type="RuleBase" id="RU000487"/>
    </source>
</evidence>
<dbReference type="InterPro" id="IPR004000">
    <property type="entry name" value="Actin"/>
</dbReference>
<gene>
    <name evidence="3" type="ORF">CANARDRAFT_29632</name>
</gene>
<sequence length="458" mass="50950">MAPQYKQEHYLIIQPGSHSTLVKFGLDDTLSPPTYSIPTKIYQSSNNADQYTMIPNDKPIFPIVKGSIENVKGLNFLLKSVLKSVLKLNPTILLSQIPLVIVQTSANWSPASIESITNYVFEAMSLPSLSIVPTSLCCLFAYGSTTPNACVVDVGYQKSEISIILDYQVFIPGSKTVSFGGDSINERLSKLLPQFNESQLESLKKSNIFEVLSAEDASASFFGSDALKEKTDDIDDGVLDIAAIVTSEKSTREILAEKEKELKNKKSQTAIQSNGKPNSELESNSFVDSEDNVVVVGKERFQGCNELIESITKAIYKSISKIPDLKRAQECYDNLILVGQTSQIKGFKEALFVKLHADYAIGYEQAKSSAQRQNQSTFRNTGDLSRDLNFVQVPKHIKFLTKPEYFSEWKKYGFEDCSFLGAEILAKMVFGSSSNSELYLSKEEYLEKGPMGIWHVKM</sequence>
<dbReference type="OrthoDB" id="74201at2759"/>
<dbReference type="SMART" id="SM00268">
    <property type="entry name" value="ACTIN"/>
    <property type="match status" value="1"/>
</dbReference>
<evidence type="ECO:0000313" key="3">
    <source>
        <dbReference type="EMBL" id="ODV83910.1"/>
    </source>
</evidence>
<protein>
    <recommendedName>
        <fullName evidence="5">Actin-like protein ARP9</fullName>
    </recommendedName>
</protein>
<evidence type="ECO:0008006" key="5">
    <source>
        <dbReference type="Google" id="ProtNLM"/>
    </source>
</evidence>
<organism evidence="3 4">
    <name type="scientific">[Candida] arabinofermentans NRRL YB-2248</name>
    <dbReference type="NCBI Taxonomy" id="983967"/>
    <lineage>
        <taxon>Eukaryota</taxon>
        <taxon>Fungi</taxon>
        <taxon>Dikarya</taxon>
        <taxon>Ascomycota</taxon>
        <taxon>Saccharomycotina</taxon>
        <taxon>Pichiomycetes</taxon>
        <taxon>Pichiales</taxon>
        <taxon>Pichiaceae</taxon>
        <taxon>Ogataea</taxon>
        <taxon>Ogataea/Candida clade</taxon>
    </lineage>
</organism>
<feature type="region of interest" description="Disordered" evidence="2">
    <location>
        <begin position="265"/>
        <end position="285"/>
    </location>
</feature>
<comment type="similarity">
    <text evidence="1">Belongs to the actin family.</text>
</comment>
<proteinExistence type="inferred from homology"/>